<dbReference type="OrthoDB" id="5118203at2"/>
<dbReference type="AlphaFoldDB" id="A0A4Q4ZH73"/>
<dbReference type="InterPro" id="IPR017517">
    <property type="entry name" value="Maleyloyr_isom"/>
</dbReference>
<dbReference type="InterPro" id="IPR024344">
    <property type="entry name" value="MDMPI_metal-binding"/>
</dbReference>
<dbReference type="SUPFAM" id="SSF109854">
    <property type="entry name" value="DinB/YfiT-like putative metalloenzymes"/>
    <property type="match status" value="1"/>
</dbReference>
<dbReference type="GO" id="GO:0046872">
    <property type="term" value="F:metal ion binding"/>
    <property type="evidence" value="ECO:0007669"/>
    <property type="project" value="InterPro"/>
</dbReference>
<gene>
    <name evidence="2" type="ORF">EKO23_05865</name>
</gene>
<keyword evidence="2" id="KW-0413">Isomerase</keyword>
<keyword evidence="3" id="KW-1185">Reference proteome</keyword>
<accession>A0A4Q4ZH73</accession>
<proteinExistence type="predicted"/>
<evidence type="ECO:0000259" key="1">
    <source>
        <dbReference type="Pfam" id="PF11716"/>
    </source>
</evidence>
<dbReference type="SUPFAM" id="SSF55718">
    <property type="entry name" value="SCP-like"/>
    <property type="match status" value="1"/>
</dbReference>
<dbReference type="InterPro" id="IPR036527">
    <property type="entry name" value="SCP2_sterol-bd_dom_sf"/>
</dbReference>
<dbReference type="EMBL" id="SDKM01000006">
    <property type="protein sequence ID" value="RYP87560.1"/>
    <property type="molecule type" value="Genomic_DNA"/>
</dbReference>
<reference evidence="2 3" key="1">
    <citation type="submission" date="2019-01" db="EMBL/GenBank/DDBJ databases">
        <title>Nocardioides guangzhouensis sp. nov., an actinobacterium isolated from soil.</title>
        <authorList>
            <person name="Fu Y."/>
            <person name="Cai Y."/>
            <person name="Lin Z."/>
            <person name="Chen P."/>
        </authorList>
    </citation>
    <scope>NUCLEOTIDE SEQUENCE [LARGE SCALE GENOMIC DNA]</scope>
    <source>
        <strain evidence="2 3">130</strain>
    </source>
</reference>
<dbReference type="Proteomes" id="UP000295198">
    <property type="component" value="Unassembled WGS sequence"/>
</dbReference>
<dbReference type="InterPro" id="IPR034660">
    <property type="entry name" value="DinB/YfiT-like"/>
</dbReference>
<protein>
    <submittedName>
        <fullName evidence="2">Maleylpyruvate isomerase family mycothiol-dependent enzyme</fullName>
    </submittedName>
</protein>
<dbReference type="NCBIfam" id="TIGR03083">
    <property type="entry name" value="maleylpyruvate isomerase family mycothiol-dependent enzyme"/>
    <property type="match status" value="1"/>
</dbReference>
<dbReference type="GO" id="GO:0016853">
    <property type="term" value="F:isomerase activity"/>
    <property type="evidence" value="ECO:0007669"/>
    <property type="project" value="UniProtKB-KW"/>
</dbReference>
<sequence>MRESRGRSSETSLRLCSRAPRMISWSAMRSVGFPSRCLMMHACAASWSCLAQTTDSSNRCSHDARGRRSWKAVPMTLPMSGVPPTDRLADVYDATTRYLRTLDGLTPERLAEASPLPGWSRAHVVAHLALHALGTTRALTGLVQGERLPVYDSAEQRAADIEATAELPADELRELSFDACDRWKDAIESVKDWDAVMERTPGTGAFTAGECVHMRWREVEIHHADLDAGYTPADWPAAFTTYLLDYLADDRGRDHDLTLRSPSRELVLGSGGPVVEGSEHDLAWWLLGRGSGTGLSGEVPTLGPWR</sequence>
<feature type="domain" description="Mycothiol-dependent maleylpyruvate isomerase metal-binding" evidence="1">
    <location>
        <begin position="93"/>
        <end position="226"/>
    </location>
</feature>
<evidence type="ECO:0000313" key="2">
    <source>
        <dbReference type="EMBL" id="RYP87560.1"/>
    </source>
</evidence>
<evidence type="ECO:0000313" key="3">
    <source>
        <dbReference type="Proteomes" id="UP000295198"/>
    </source>
</evidence>
<dbReference type="Pfam" id="PF11716">
    <property type="entry name" value="MDMPI_N"/>
    <property type="match status" value="1"/>
</dbReference>
<comment type="caution">
    <text evidence="2">The sequence shown here is derived from an EMBL/GenBank/DDBJ whole genome shotgun (WGS) entry which is preliminary data.</text>
</comment>
<keyword evidence="2" id="KW-0670">Pyruvate</keyword>
<dbReference type="Gene3D" id="1.20.120.450">
    <property type="entry name" value="dinb family like domain"/>
    <property type="match status" value="1"/>
</dbReference>
<name>A0A4Q4ZH73_9ACTN</name>
<organism evidence="2 3">
    <name type="scientific">Nocardioides guangzhouensis</name>
    <dbReference type="NCBI Taxonomy" id="2497878"/>
    <lineage>
        <taxon>Bacteria</taxon>
        <taxon>Bacillati</taxon>
        <taxon>Actinomycetota</taxon>
        <taxon>Actinomycetes</taxon>
        <taxon>Propionibacteriales</taxon>
        <taxon>Nocardioidaceae</taxon>
        <taxon>Nocardioides</taxon>
    </lineage>
</organism>